<dbReference type="InterPro" id="IPR050963">
    <property type="entry name" value="Sirohydro_Cobaltochel/CbiX"/>
</dbReference>
<organism evidence="3 4">
    <name type="scientific">Rhodococcoides trifolii</name>
    <dbReference type="NCBI Taxonomy" id="908250"/>
    <lineage>
        <taxon>Bacteria</taxon>
        <taxon>Bacillati</taxon>
        <taxon>Actinomycetota</taxon>
        <taxon>Actinomycetes</taxon>
        <taxon>Mycobacteriales</taxon>
        <taxon>Nocardiaceae</taxon>
        <taxon>Rhodococcoides</taxon>
    </lineage>
</organism>
<sequence length="240" mass="25223">MTDPALVLVAHGTRNPRGVEVVAALAEAVRPRVGSVRVAFVDVLGPSPEEVLRDPALTGSVVLVPAFLASGYHVHADLPREIAASRREAVHVTRALGPDPALADIMVERLRQVGWRPGDPVVLAAAGSSDRRALSDVARAAEQLAVAASTPVVAAYIATGRPRVPCVVARLRANGAERVFVASYLLAPGLFHSRVRDCGATGVTEPLGLHEGVVDLLVSRYRAGARIIESAPAESRSGRR</sequence>
<evidence type="ECO:0000256" key="2">
    <source>
        <dbReference type="ARBA" id="ARBA00023239"/>
    </source>
</evidence>
<dbReference type="PANTHER" id="PTHR33542:SF5">
    <property type="entry name" value="FERROCHELATASE CHE1"/>
    <property type="match status" value="1"/>
</dbReference>
<dbReference type="SUPFAM" id="SSF53800">
    <property type="entry name" value="Chelatase"/>
    <property type="match status" value="1"/>
</dbReference>
<keyword evidence="1" id="KW-0479">Metal-binding</keyword>
<gene>
    <name evidence="3" type="ORF">GCM10007304_27840</name>
</gene>
<dbReference type="GO" id="GO:0046872">
    <property type="term" value="F:metal ion binding"/>
    <property type="evidence" value="ECO:0007669"/>
    <property type="project" value="UniProtKB-KW"/>
</dbReference>
<accession>A0A917D7H9</accession>
<comment type="caution">
    <text evidence="3">The sequence shown here is derived from an EMBL/GenBank/DDBJ whole genome shotgun (WGS) entry which is preliminary data.</text>
</comment>
<evidence type="ECO:0008006" key="5">
    <source>
        <dbReference type="Google" id="ProtNLM"/>
    </source>
</evidence>
<evidence type="ECO:0000256" key="1">
    <source>
        <dbReference type="ARBA" id="ARBA00022723"/>
    </source>
</evidence>
<dbReference type="Gene3D" id="3.40.50.1400">
    <property type="match status" value="2"/>
</dbReference>
<reference evidence="3" key="1">
    <citation type="journal article" date="2014" name="Int. J. Syst. Evol. Microbiol.">
        <title>Complete genome sequence of Corynebacterium casei LMG S-19264T (=DSM 44701T), isolated from a smear-ripened cheese.</title>
        <authorList>
            <consortium name="US DOE Joint Genome Institute (JGI-PGF)"/>
            <person name="Walter F."/>
            <person name="Albersmeier A."/>
            <person name="Kalinowski J."/>
            <person name="Ruckert C."/>
        </authorList>
    </citation>
    <scope>NUCLEOTIDE SEQUENCE</scope>
    <source>
        <strain evidence="3">CCM 7905</strain>
    </source>
</reference>
<keyword evidence="2" id="KW-0456">Lyase</keyword>
<evidence type="ECO:0000313" key="3">
    <source>
        <dbReference type="EMBL" id="GGG12295.1"/>
    </source>
</evidence>
<evidence type="ECO:0000313" key="4">
    <source>
        <dbReference type="Proteomes" id="UP000654257"/>
    </source>
</evidence>
<keyword evidence="4" id="KW-1185">Reference proteome</keyword>
<dbReference type="Proteomes" id="UP000654257">
    <property type="component" value="Unassembled WGS sequence"/>
</dbReference>
<dbReference type="AlphaFoldDB" id="A0A917D7H9"/>
<dbReference type="CDD" id="cd03416">
    <property type="entry name" value="CbiX_SirB_N"/>
    <property type="match status" value="1"/>
</dbReference>
<dbReference type="Pfam" id="PF01903">
    <property type="entry name" value="CbiX"/>
    <property type="match status" value="2"/>
</dbReference>
<dbReference type="EMBL" id="BMCU01000003">
    <property type="protein sequence ID" value="GGG12295.1"/>
    <property type="molecule type" value="Genomic_DNA"/>
</dbReference>
<protein>
    <recommendedName>
        <fullName evidence="5">Cobalamin biosynthesis protein CbiX</fullName>
    </recommendedName>
</protein>
<dbReference type="PANTHER" id="PTHR33542">
    <property type="entry name" value="SIROHYDROCHLORIN FERROCHELATASE, CHLOROPLASTIC"/>
    <property type="match status" value="1"/>
</dbReference>
<proteinExistence type="predicted"/>
<dbReference type="RefSeq" id="WP_188545467.1">
    <property type="nucleotide sequence ID" value="NZ_BMCU01000003.1"/>
</dbReference>
<dbReference type="GO" id="GO:0016829">
    <property type="term" value="F:lyase activity"/>
    <property type="evidence" value="ECO:0007669"/>
    <property type="project" value="UniProtKB-KW"/>
</dbReference>
<name>A0A917D7H9_9NOCA</name>
<reference evidence="3" key="2">
    <citation type="submission" date="2020-09" db="EMBL/GenBank/DDBJ databases">
        <authorList>
            <person name="Sun Q."/>
            <person name="Sedlacek I."/>
        </authorList>
    </citation>
    <scope>NUCLEOTIDE SEQUENCE</scope>
    <source>
        <strain evidence="3">CCM 7905</strain>
    </source>
</reference>
<dbReference type="InterPro" id="IPR002762">
    <property type="entry name" value="CbiX-like"/>
</dbReference>